<dbReference type="OrthoDB" id="21085at2759"/>
<sequence length="362" mass="42164">MNWFKKLSCEKAVNPHNEKAREQRHKRIKKTPERSNTNSNDEVIKPSSSLYSRHMEILDPEEFFHDPEHVRNYKEEAEFLELMSEWEIIPNPANITNFFSADFEDELLQQRTQSVPAYEKNVITTPEEPEYTSYGKRELSAARALRKRKRKTRFCDMLFKEKIQLGLVPPEHESHTTNHMKCKPKFSEATHKTSRSTITSSLSSLQMSFNGVEETPIRNACANQVIKDCAINRNQLKTEALASSIMGAIGKCPDRDSTPRSSEADLITNSGDLCHPTSRINHDHYDIKQFFRLDDCGNILLSTNHITETRGFGLTVTQNKRLYKRYRKLCRPLDEEIVHISCFEVLKRFLLWLWYLICGEFD</sequence>
<feature type="region of interest" description="Disordered" evidence="1">
    <location>
        <begin position="14"/>
        <end position="46"/>
    </location>
</feature>
<organism evidence="2">
    <name type="scientific">Bactrocera latifrons</name>
    <name type="common">Malaysian fruit fly</name>
    <name type="synonym">Chaetodacus latifrons</name>
    <dbReference type="NCBI Taxonomy" id="174628"/>
    <lineage>
        <taxon>Eukaryota</taxon>
        <taxon>Metazoa</taxon>
        <taxon>Ecdysozoa</taxon>
        <taxon>Arthropoda</taxon>
        <taxon>Hexapoda</taxon>
        <taxon>Insecta</taxon>
        <taxon>Pterygota</taxon>
        <taxon>Neoptera</taxon>
        <taxon>Endopterygota</taxon>
        <taxon>Diptera</taxon>
        <taxon>Brachycera</taxon>
        <taxon>Muscomorpha</taxon>
        <taxon>Tephritoidea</taxon>
        <taxon>Tephritidae</taxon>
        <taxon>Bactrocera</taxon>
        <taxon>Bactrocera</taxon>
    </lineage>
</organism>
<dbReference type="AlphaFoldDB" id="A0A0K8TXA7"/>
<accession>A0A0K8TXA7</accession>
<dbReference type="EMBL" id="GDHF01033222">
    <property type="protein sequence ID" value="JAI19092.1"/>
    <property type="molecule type" value="Transcribed_RNA"/>
</dbReference>
<gene>
    <name evidence="2" type="ORF">c0_g2_i2</name>
</gene>
<protein>
    <submittedName>
        <fullName evidence="2">Uncharacterized protein</fullName>
    </submittedName>
</protein>
<evidence type="ECO:0000313" key="2">
    <source>
        <dbReference type="EMBL" id="JAI19092.1"/>
    </source>
</evidence>
<proteinExistence type="predicted"/>
<feature type="compositionally biased region" description="Polar residues" evidence="1">
    <location>
        <begin position="34"/>
        <end position="46"/>
    </location>
</feature>
<name>A0A0K8TXA7_BACLA</name>
<evidence type="ECO:0000256" key="1">
    <source>
        <dbReference type="SAM" id="MobiDB-lite"/>
    </source>
</evidence>
<reference evidence="2" key="1">
    <citation type="submission" date="2015-06" db="EMBL/GenBank/DDBJ databases">
        <authorList>
            <person name="Hoefler B.C."/>
            <person name="Straight P.D."/>
        </authorList>
    </citation>
    <scope>NUCLEOTIDE SEQUENCE</scope>
</reference>